<evidence type="ECO:0000313" key="1">
    <source>
        <dbReference type="EMBL" id="CAK0826744.1"/>
    </source>
</evidence>
<dbReference type="Proteomes" id="UP001189429">
    <property type="component" value="Unassembled WGS sequence"/>
</dbReference>
<sequence length="207" mass="23270">MGQPAVQAQYQAAQAWGGSTRRPRPEEGLMEARRRWAPSSLPGFGPYFDDLRTHWTPAARSRFPLFWPRELRRELQGTLALDVFTVGEQGVAREYELLGRLCPEMVARRSLEEYRSAWCLVNSRVLTYPGDPEAPPGPGGGREAQSALMPLFDMVNHALPVPPRRLNTTSQVQEHHRQTVGRYGVRDASIPGQISSGVRFDQNFEAT</sequence>
<dbReference type="SUPFAM" id="SSF82199">
    <property type="entry name" value="SET domain"/>
    <property type="match status" value="1"/>
</dbReference>
<reference evidence="1" key="1">
    <citation type="submission" date="2023-10" db="EMBL/GenBank/DDBJ databases">
        <authorList>
            <person name="Chen Y."/>
            <person name="Shah S."/>
            <person name="Dougan E. K."/>
            <person name="Thang M."/>
            <person name="Chan C."/>
        </authorList>
    </citation>
    <scope>NUCLEOTIDE SEQUENCE [LARGE SCALE GENOMIC DNA]</scope>
</reference>
<accession>A0ABN9S4N9</accession>
<proteinExistence type="predicted"/>
<gene>
    <name evidence="1" type="ORF">PCOR1329_LOCUS26462</name>
</gene>
<keyword evidence="2" id="KW-1185">Reference proteome</keyword>
<organism evidence="1 2">
    <name type="scientific">Prorocentrum cordatum</name>
    <dbReference type="NCBI Taxonomy" id="2364126"/>
    <lineage>
        <taxon>Eukaryota</taxon>
        <taxon>Sar</taxon>
        <taxon>Alveolata</taxon>
        <taxon>Dinophyceae</taxon>
        <taxon>Prorocentrales</taxon>
        <taxon>Prorocentraceae</taxon>
        <taxon>Prorocentrum</taxon>
    </lineage>
</organism>
<protein>
    <submittedName>
        <fullName evidence="1">Uncharacterized protein</fullName>
    </submittedName>
</protein>
<comment type="caution">
    <text evidence="1">The sequence shown here is derived from an EMBL/GenBank/DDBJ whole genome shotgun (WGS) entry which is preliminary data.</text>
</comment>
<dbReference type="InterPro" id="IPR046341">
    <property type="entry name" value="SET_dom_sf"/>
</dbReference>
<dbReference type="Gene3D" id="3.90.1410.10">
    <property type="entry name" value="set domain protein methyltransferase, domain 1"/>
    <property type="match status" value="1"/>
</dbReference>
<dbReference type="EMBL" id="CAUYUJ010009424">
    <property type="protein sequence ID" value="CAK0826744.1"/>
    <property type="molecule type" value="Genomic_DNA"/>
</dbReference>
<evidence type="ECO:0000313" key="2">
    <source>
        <dbReference type="Proteomes" id="UP001189429"/>
    </source>
</evidence>
<name>A0ABN9S4N9_9DINO</name>